<evidence type="ECO:0000313" key="3">
    <source>
        <dbReference type="EMBL" id="TDU30720.1"/>
    </source>
</evidence>
<dbReference type="InterPro" id="IPR052384">
    <property type="entry name" value="TMTC_O-mannosyltransferase"/>
</dbReference>
<dbReference type="PANTHER" id="PTHR44216:SF3">
    <property type="entry name" value="PROTEIN O-MANNOSYL-TRANSFERASE TMTC2"/>
    <property type="match status" value="1"/>
</dbReference>
<accession>A0A4R7PBZ0</accession>
<keyword evidence="1" id="KW-0802">TPR repeat</keyword>
<dbReference type="PROSITE" id="PS50005">
    <property type="entry name" value="TPR"/>
    <property type="match status" value="1"/>
</dbReference>
<dbReference type="Gene3D" id="1.25.40.10">
    <property type="entry name" value="Tetratricopeptide repeat domain"/>
    <property type="match status" value="1"/>
</dbReference>
<dbReference type="SMART" id="SM00028">
    <property type="entry name" value="TPR"/>
    <property type="match status" value="4"/>
</dbReference>
<dbReference type="Pfam" id="PF13432">
    <property type="entry name" value="TPR_16"/>
    <property type="match status" value="1"/>
</dbReference>
<dbReference type="Proteomes" id="UP000295341">
    <property type="component" value="Unassembled WGS sequence"/>
</dbReference>
<reference evidence="3 4" key="1">
    <citation type="submission" date="2019-03" db="EMBL/GenBank/DDBJ databases">
        <title>Genomic Encyclopedia of Type Strains, Phase IV (KMG-IV): sequencing the most valuable type-strain genomes for metagenomic binning, comparative biology and taxonomic classification.</title>
        <authorList>
            <person name="Goeker M."/>
        </authorList>
    </citation>
    <scope>NUCLEOTIDE SEQUENCE [LARGE SCALE GENOMIC DNA]</scope>
    <source>
        <strain evidence="3 4">DSM 26377</strain>
    </source>
</reference>
<dbReference type="GO" id="GO:0035269">
    <property type="term" value="P:protein O-linked glycosylation via mannose"/>
    <property type="evidence" value="ECO:0007669"/>
    <property type="project" value="TreeGrafter"/>
</dbReference>
<comment type="caution">
    <text evidence="3">The sequence shown here is derived from an EMBL/GenBank/DDBJ whole genome shotgun (WGS) entry which is preliminary data.</text>
</comment>
<feature type="region of interest" description="Disordered" evidence="2">
    <location>
        <begin position="30"/>
        <end position="61"/>
    </location>
</feature>
<organism evidence="3 4">
    <name type="scientific">Panacagrimonas perspica</name>
    <dbReference type="NCBI Taxonomy" id="381431"/>
    <lineage>
        <taxon>Bacteria</taxon>
        <taxon>Pseudomonadati</taxon>
        <taxon>Pseudomonadota</taxon>
        <taxon>Gammaproteobacteria</taxon>
        <taxon>Nevskiales</taxon>
        <taxon>Nevskiaceae</taxon>
        <taxon>Panacagrimonas</taxon>
    </lineage>
</organism>
<dbReference type="PANTHER" id="PTHR44216">
    <property type="entry name" value="PROTEIN O-MANNOSYL-TRANSFERASE TMTC2"/>
    <property type="match status" value="1"/>
</dbReference>
<evidence type="ECO:0000256" key="2">
    <source>
        <dbReference type="SAM" id="MobiDB-lite"/>
    </source>
</evidence>
<dbReference type="RefSeq" id="WP_246051448.1">
    <property type="nucleotide sequence ID" value="NZ_MWIN01000023.1"/>
</dbReference>
<dbReference type="EMBL" id="SOBT01000008">
    <property type="protein sequence ID" value="TDU30720.1"/>
    <property type="molecule type" value="Genomic_DNA"/>
</dbReference>
<name>A0A4R7PBZ0_9GAMM</name>
<gene>
    <name evidence="3" type="ORF">DFR24_0074</name>
</gene>
<dbReference type="GO" id="GO:0000030">
    <property type="term" value="F:mannosyltransferase activity"/>
    <property type="evidence" value="ECO:0007669"/>
    <property type="project" value="TreeGrafter"/>
</dbReference>
<dbReference type="InterPro" id="IPR019734">
    <property type="entry name" value="TPR_rpt"/>
</dbReference>
<feature type="repeat" description="TPR" evidence="1">
    <location>
        <begin position="129"/>
        <end position="162"/>
    </location>
</feature>
<evidence type="ECO:0000256" key="1">
    <source>
        <dbReference type="PROSITE-ProRule" id="PRU00339"/>
    </source>
</evidence>
<dbReference type="AlphaFoldDB" id="A0A4R7PBZ0"/>
<protein>
    <submittedName>
        <fullName evidence="3">TPR repeat protein</fullName>
    </submittedName>
</protein>
<sequence length="230" mass="24726">MALCADTGSQMLRQIALAFVMAAALAGCGGKSSTRPDRSATPDTSATPSEPTEPAADKGDPEGRFAEALELMKQKKTKEAEAAFMALSRDFPEFSGPQTNLGILFAKSNRRNEAIAAFTRAATANGQNASAFNWLGIVNREAGNFPRAKESYEKAISVKPDYAAAHLNLGLLLEDQLNQPNEAIAHYREYYRLSGGKDLRVLPWIAEIEARQPKAEEAAVPAGQAEQGVK</sequence>
<feature type="compositionally biased region" description="Polar residues" evidence="2">
    <location>
        <begin position="41"/>
        <end position="50"/>
    </location>
</feature>
<proteinExistence type="predicted"/>
<dbReference type="InterPro" id="IPR011990">
    <property type="entry name" value="TPR-like_helical_dom_sf"/>
</dbReference>
<keyword evidence="4" id="KW-1185">Reference proteome</keyword>
<evidence type="ECO:0000313" key="4">
    <source>
        <dbReference type="Proteomes" id="UP000295341"/>
    </source>
</evidence>
<dbReference type="SUPFAM" id="SSF48452">
    <property type="entry name" value="TPR-like"/>
    <property type="match status" value="1"/>
</dbReference>